<dbReference type="InterPro" id="IPR038717">
    <property type="entry name" value="Tc1-like_DDE_dom"/>
</dbReference>
<reference evidence="2" key="1">
    <citation type="submission" date="2015-11" db="EMBL/GenBank/DDBJ databases">
        <title>De novo transcriptome assembly of four potential Pierce s Disease insect vectors from Arizona vineyards.</title>
        <authorList>
            <person name="Tassone E.E."/>
        </authorList>
    </citation>
    <scope>NUCLEOTIDE SEQUENCE</scope>
</reference>
<gene>
    <name evidence="2" type="ORF">g.3555</name>
</gene>
<feature type="non-terminal residue" evidence="2">
    <location>
        <position position="1"/>
    </location>
</feature>
<proteinExistence type="predicted"/>
<dbReference type="EMBL" id="GECU01026468">
    <property type="protein sequence ID" value="JAS81238.1"/>
    <property type="molecule type" value="Transcribed_RNA"/>
</dbReference>
<organism evidence="2">
    <name type="scientific">Homalodisca liturata</name>
    <dbReference type="NCBI Taxonomy" id="320908"/>
    <lineage>
        <taxon>Eukaryota</taxon>
        <taxon>Metazoa</taxon>
        <taxon>Ecdysozoa</taxon>
        <taxon>Arthropoda</taxon>
        <taxon>Hexapoda</taxon>
        <taxon>Insecta</taxon>
        <taxon>Pterygota</taxon>
        <taxon>Neoptera</taxon>
        <taxon>Paraneoptera</taxon>
        <taxon>Hemiptera</taxon>
        <taxon>Auchenorrhyncha</taxon>
        <taxon>Membracoidea</taxon>
        <taxon>Cicadellidae</taxon>
        <taxon>Cicadellinae</taxon>
        <taxon>Proconiini</taxon>
        <taxon>Homalodisca</taxon>
    </lineage>
</organism>
<dbReference type="Gene3D" id="3.30.420.10">
    <property type="entry name" value="Ribonuclease H-like superfamily/Ribonuclease H"/>
    <property type="match status" value="1"/>
</dbReference>
<feature type="domain" description="Tc1-like transposase DDE" evidence="1">
    <location>
        <begin position="50"/>
        <end position="103"/>
    </location>
</feature>
<name>A0A1B6I2S8_9HEMI</name>
<accession>A0A1B6I2S8</accession>
<evidence type="ECO:0000313" key="2">
    <source>
        <dbReference type="EMBL" id="JAS81238.1"/>
    </source>
</evidence>
<protein>
    <recommendedName>
        <fullName evidence="1">Tc1-like transposase DDE domain-containing protein</fullName>
    </recommendedName>
</protein>
<dbReference type="GO" id="GO:0003676">
    <property type="term" value="F:nucleic acid binding"/>
    <property type="evidence" value="ECO:0007669"/>
    <property type="project" value="InterPro"/>
</dbReference>
<evidence type="ECO:0000259" key="1">
    <source>
        <dbReference type="Pfam" id="PF13358"/>
    </source>
</evidence>
<dbReference type="PANTHER" id="PTHR33939:SF1">
    <property type="entry name" value="DUF4371 DOMAIN-CONTAINING PROTEIN"/>
    <property type="match status" value="1"/>
</dbReference>
<sequence length="155" mass="18261">DNVPYHNVQLNPAPTSSSLKKDMIKWLTEKNITHNSAMLKPELYNLIKINKPSFKSFKIDHILKEAGHHVLRLPPYHPDLNPIELIWATVKEYVKKKNIKFSTKSVMEIAKEKFDSITKDEWKTRCEHVKKVEEEYLRHQRIIDDVSERFIVSLG</sequence>
<dbReference type="Pfam" id="PF13358">
    <property type="entry name" value="DDE_3"/>
    <property type="match status" value="1"/>
</dbReference>
<dbReference type="PANTHER" id="PTHR33939">
    <property type="entry name" value="PROTEIN CBG22215"/>
    <property type="match status" value="1"/>
</dbReference>
<dbReference type="InterPro" id="IPR036397">
    <property type="entry name" value="RNaseH_sf"/>
</dbReference>
<feature type="non-terminal residue" evidence="2">
    <location>
        <position position="155"/>
    </location>
</feature>
<dbReference type="AlphaFoldDB" id="A0A1B6I2S8"/>